<gene>
    <name evidence="2" type="ORF">SVUK_LOCUS8650</name>
</gene>
<protein>
    <submittedName>
        <fullName evidence="2">Uncharacterized protein</fullName>
    </submittedName>
</protein>
<evidence type="ECO:0000256" key="1">
    <source>
        <dbReference type="SAM" id="Coils"/>
    </source>
</evidence>
<evidence type="ECO:0000313" key="3">
    <source>
        <dbReference type="Proteomes" id="UP000270094"/>
    </source>
</evidence>
<dbReference type="AlphaFoldDB" id="A0A3P7L2F5"/>
<feature type="non-terminal residue" evidence="2">
    <location>
        <position position="139"/>
    </location>
</feature>
<evidence type="ECO:0000313" key="2">
    <source>
        <dbReference type="EMBL" id="VDM73652.1"/>
    </source>
</evidence>
<feature type="coiled-coil region" evidence="1">
    <location>
        <begin position="9"/>
        <end position="63"/>
    </location>
</feature>
<reference evidence="2 3" key="1">
    <citation type="submission" date="2018-11" db="EMBL/GenBank/DDBJ databases">
        <authorList>
            <consortium name="Pathogen Informatics"/>
        </authorList>
    </citation>
    <scope>NUCLEOTIDE SEQUENCE [LARGE SCALE GENOMIC DNA]</scope>
</reference>
<dbReference type="Proteomes" id="UP000270094">
    <property type="component" value="Unassembled WGS sequence"/>
</dbReference>
<keyword evidence="3" id="KW-1185">Reference proteome</keyword>
<accession>A0A3P7L2F5</accession>
<organism evidence="2 3">
    <name type="scientific">Strongylus vulgaris</name>
    <name type="common">Blood worm</name>
    <dbReference type="NCBI Taxonomy" id="40348"/>
    <lineage>
        <taxon>Eukaryota</taxon>
        <taxon>Metazoa</taxon>
        <taxon>Ecdysozoa</taxon>
        <taxon>Nematoda</taxon>
        <taxon>Chromadorea</taxon>
        <taxon>Rhabditida</taxon>
        <taxon>Rhabditina</taxon>
        <taxon>Rhabditomorpha</taxon>
        <taxon>Strongyloidea</taxon>
        <taxon>Strongylidae</taxon>
        <taxon>Strongylus</taxon>
    </lineage>
</organism>
<dbReference type="EMBL" id="UYYB01031807">
    <property type="protein sequence ID" value="VDM73652.1"/>
    <property type="molecule type" value="Genomic_DNA"/>
</dbReference>
<dbReference type="OrthoDB" id="5872572at2759"/>
<name>A0A3P7L2F5_STRVU</name>
<keyword evidence="1" id="KW-0175">Coiled coil</keyword>
<proteinExistence type="predicted"/>
<sequence>MPDVDEKQSEGLRKKRQRLHKEIETLRQTCASAEKFEEAEREIQRKSTKKDELERDLHDLLEKHNDAFVSLFGKKTNGPWSEPVNCLVKSGEESNRAIEYDLRKSERELDRACQCLEQSRVEEEQLLNEVEQLKKKIFD</sequence>